<evidence type="ECO:0000256" key="8">
    <source>
        <dbReference type="ARBA" id="ARBA00022490"/>
    </source>
</evidence>
<evidence type="ECO:0000256" key="3">
    <source>
        <dbReference type="ARBA" id="ARBA00004496"/>
    </source>
</evidence>
<dbReference type="GO" id="GO:0004635">
    <property type="term" value="F:phosphoribosyl-AMP cyclohydrolase activity"/>
    <property type="evidence" value="ECO:0007669"/>
    <property type="project" value="UniProtKB-UniRule"/>
</dbReference>
<proteinExistence type="inferred from homology"/>
<comment type="similarity">
    <text evidence="6 15">In the C-terminal section; belongs to the PRA-PH family.</text>
</comment>
<evidence type="ECO:0000256" key="15">
    <source>
        <dbReference type="HAMAP-Rule" id="MF_01019"/>
    </source>
</evidence>
<dbReference type="InterPro" id="IPR008179">
    <property type="entry name" value="HisE"/>
</dbReference>
<evidence type="ECO:0000256" key="14">
    <source>
        <dbReference type="ARBA" id="ARBA00023268"/>
    </source>
</evidence>
<evidence type="ECO:0000313" key="18">
    <source>
        <dbReference type="EMBL" id="NMH63756.1"/>
    </source>
</evidence>
<feature type="compositionally biased region" description="Polar residues" evidence="16">
    <location>
        <begin position="1"/>
        <end position="18"/>
    </location>
</feature>
<dbReference type="NCBIfam" id="NF000768">
    <property type="entry name" value="PRK00051.1"/>
    <property type="match status" value="1"/>
</dbReference>
<evidence type="ECO:0000256" key="16">
    <source>
        <dbReference type="SAM" id="MobiDB-lite"/>
    </source>
</evidence>
<feature type="region of interest" description="Phosphoribosyl-ATP pyrophosphohydrolase" evidence="15">
    <location>
        <begin position="135"/>
        <end position="227"/>
    </location>
</feature>
<keyword evidence="14 15" id="KW-0511">Multifunctional enzyme</keyword>
<dbReference type="HAMAP" id="MF_01019">
    <property type="entry name" value="HisIE"/>
    <property type="match status" value="1"/>
</dbReference>
<dbReference type="NCBIfam" id="TIGR03188">
    <property type="entry name" value="histidine_hisI"/>
    <property type="match status" value="1"/>
</dbReference>
<dbReference type="GO" id="GO:0005737">
    <property type="term" value="C:cytoplasm"/>
    <property type="evidence" value="ECO:0007669"/>
    <property type="project" value="UniProtKB-SubCell"/>
</dbReference>
<dbReference type="EC" id="3.5.4.19" evidence="15"/>
<evidence type="ECO:0000256" key="1">
    <source>
        <dbReference type="ARBA" id="ARBA00000024"/>
    </source>
</evidence>
<dbReference type="SUPFAM" id="SSF101386">
    <property type="entry name" value="all-alpha NTP pyrophosphatases"/>
    <property type="match status" value="1"/>
</dbReference>
<comment type="catalytic activity">
    <reaction evidence="1 15">
        <text>1-(5-phospho-beta-D-ribosyl)-5'-AMP + H2O = 1-(5-phospho-beta-D-ribosyl)-5-[(5-phospho-beta-D-ribosylamino)methylideneamino]imidazole-4-carboxamide</text>
        <dbReference type="Rhea" id="RHEA:20049"/>
        <dbReference type="ChEBI" id="CHEBI:15377"/>
        <dbReference type="ChEBI" id="CHEBI:58435"/>
        <dbReference type="ChEBI" id="CHEBI:59457"/>
        <dbReference type="EC" id="3.5.4.19"/>
    </reaction>
</comment>
<dbReference type="EMBL" id="JAAXYH010000001">
    <property type="protein sequence ID" value="NMH63756.1"/>
    <property type="molecule type" value="Genomic_DNA"/>
</dbReference>
<comment type="catalytic activity">
    <reaction evidence="2 15">
        <text>1-(5-phospho-beta-D-ribosyl)-ATP + H2O = 1-(5-phospho-beta-D-ribosyl)-5'-AMP + diphosphate + H(+)</text>
        <dbReference type="Rhea" id="RHEA:22828"/>
        <dbReference type="ChEBI" id="CHEBI:15377"/>
        <dbReference type="ChEBI" id="CHEBI:15378"/>
        <dbReference type="ChEBI" id="CHEBI:33019"/>
        <dbReference type="ChEBI" id="CHEBI:59457"/>
        <dbReference type="ChEBI" id="CHEBI:73183"/>
        <dbReference type="EC" id="3.6.1.31"/>
    </reaction>
</comment>
<dbReference type="InterPro" id="IPR038019">
    <property type="entry name" value="PRib_AMP_CycHydrolase_sf"/>
</dbReference>
<evidence type="ECO:0000256" key="12">
    <source>
        <dbReference type="ARBA" id="ARBA00022840"/>
    </source>
</evidence>
<evidence type="ECO:0000313" key="19">
    <source>
        <dbReference type="Proteomes" id="UP000737113"/>
    </source>
</evidence>
<dbReference type="EC" id="3.6.1.31" evidence="15"/>
<dbReference type="GO" id="GO:0000105">
    <property type="term" value="P:L-histidine biosynthetic process"/>
    <property type="evidence" value="ECO:0007669"/>
    <property type="project" value="UniProtKB-UniRule"/>
</dbReference>
<dbReference type="InterPro" id="IPR021130">
    <property type="entry name" value="PRib-ATP_PPHydrolase-like"/>
</dbReference>
<comment type="pathway">
    <text evidence="4 15">Amino-acid biosynthesis; L-histidine biosynthesis; L-histidine from 5-phospho-alpha-D-ribose 1-diphosphate: step 3/9.</text>
</comment>
<evidence type="ECO:0000256" key="13">
    <source>
        <dbReference type="ARBA" id="ARBA00023102"/>
    </source>
</evidence>
<keyword evidence="19" id="KW-1185">Reference proteome</keyword>
<protein>
    <recommendedName>
        <fullName evidence="15">Histidine biosynthesis bifunctional protein HisIE</fullName>
    </recommendedName>
    <domain>
        <recommendedName>
            <fullName evidence="15">Phosphoribosyl-AMP cyclohydrolase</fullName>
            <shortName evidence="15">PRA-CH</shortName>
            <ecNumber evidence="15">3.5.4.19</ecNumber>
        </recommendedName>
    </domain>
    <domain>
        <recommendedName>
            <fullName evidence="15">Phosphoribosyl-ATP pyrophosphatase</fullName>
            <shortName evidence="15">PRA-PH</shortName>
            <ecNumber evidence="15">3.6.1.31</ecNumber>
        </recommendedName>
    </domain>
</protein>
<dbReference type="Pfam" id="PF01503">
    <property type="entry name" value="PRA-PH"/>
    <property type="match status" value="1"/>
</dbReference>
<feature type="region of interest" description="Disordered" evidence="16">
    <location>
        <begin position="1"/>
        <end position="24"/>
    </location>
</feature>
<keyword evidence="8 15" id="KW-0963">Cytoplasm</keyword>
<dbReference type="PANTHER" id="PTHR42945:SF9">
    <property type="entry name" value="HISTIDINE BIOSYNTHESIS BIFUNCTIONAL PROTEIN HISIE"/>
    <property type="match status" value="1"/>
</dbReference>
<evidence type="ECO:0000256" key="4">
    <source>
        <dbReference type="ARBA" id="ARBA00005169"/>
    </source>
</evidence>
<comment type="subcellular location">
    <subcellularLocation>
        <location evidence="3 15">Cytoplasm</location>
    </subcellularLocation>
</comment>
<dbReference type="Gene3D" id="1.10.287.1080">
    <property type="entry name" value="MazG-like"/>
    <property type="match status" value="1"/>
</dbReference>
<keyword evidence="9 15" id="KW-0028">Amino-acid biosynthesis</keyword>
<name>A0A972JL67_9GAMM</name>
<dbReference type="HAMAP" id="MF_01020">
    <property type="entry name" value="HisE"/>
    <property type="match status" value="1"/>
</dbReference>
<dbReference type="RefSeq" id="WP_169562386.1">
    <property type="nucleotide sequence ID" value="NZ_JAAXYH010000001.1"/>
</dbReference>
<gene>
    <name evidence="15" type="primary">hisI</name>
    <name evidence="15" type="synonym">hisIE</name>
    <name evidence="18" type="ORF">HC757_00960</name>
</gene>
<dbReference type="FunFam" id="1.10.287.1080:FF:000002">
    <property type="entry name" value="Histidine biosynthesis bifunctional protein HisIE"/>
    <property type="match status" value="1"/>
</dbReference>
<accession>A0A972JL67</accession>
<organism evidence="18 19">
    <name type="scientific">Shewanella salipaludis</name>
    <dbReference type="NCBI Taxonomy" id="2723052"/>
    <lineage>
        <taxon>Bacteria</taxon>
        <taxon>Pseudomonadati</taxon>
        <taxon>Pseudomonadota</taxon>
        <taxon>Gammaproteobacteria</taxon>
        <taxon>Alteromonadales</taxon>
        <taxon>Shewanellaceae</taxon>
        <taxon>Shewanella</taxon>
    </lineage>
</organism>
<feature type="domain" description="Phosphoribosyl-AMP cyclohydrolase" evidence="17">
    <location>
        <begin position="54"/>
        <end position="126"/>
    </location>
</feature>
<dbReference type="NCBIfam" id="NF002747">
    <property type="entry name" value="PRK02759.1"/>
    <property type="match status" value="1"/>
</dbReference>
<sequence length="227" mass="24520">MQQLNTPKGAATQPQPGSQADIGTESLASGLDWDKQDGLIPAVVQHHLTGKVLMLGYMDKAALAKTLETGRVTFFSRSKQRLWTKGETSGNTLELVAIDKDCDNDSLLVQVLPNGPTCHKGTESCWVDGKAHAFLDNLARLIASRKGQSGDTSYTASLFASGTKRIAQKVGEEGLETALAAATHDREELVDEASDLLFHLLVLLEDQQLGLADISARLMQRHQARQG</sequence>
<reference evidence="18" key="1">
    <citation type="submission" date="2020-04" db="EMBL/GenBank/DDBJ databases">
        <title>Description of Shewanella salipaludis sp. nov., isolated from a salt marsh.</title>
        <authorList>
            <person name="Park S."/>
            <person name="Yoon J.-H."/>
        </authorList>
    </citation>
    <scope>NUCLEOTIDE SEQUENCE</scope>
    <source>
        <strain evidence="18">SHSM-M6</strain>
    </source>
</reference>
<evidence type="ECO:0000256" key="11">
    <source>
        <dbReference type="ARBA" id="ARBA00022801"/>
    </source>
</evidence>
<dbReference type="Pfam" id="PF01502">
    <property type="entry name" value="PRA-CH"/>
    <property type="match status" value="1"/>
</dbReference>
<evidence type="ECO:0000256" key="7">
    <source>
        <dbReference type="ARBA" id="ARBA00008299"/>
    </source>
</evidence>
<comment type="similarity">
    <text evidence="7 15">In the N-terminal section; belongs to the PRA-CH family.</text>
</comment>
<evidence type="ECO:0000256" key="10">
    <source>
        <dbReference type="ARBA" id="ARBA00022741"/>
    </source>
</evidence>
<dbReference type="GO" id="GO:0005524">
    <property type="term" value="F:ATP binding"/>
    <property type="evidence" value="ECO:0007669"/>
    <property type="project" value="UniProtKB-KW"/>
</dbReference>
<comment type="pathway">
    <text evidence="5 15">Amino-acid biosynthesis; L-histidine biosynthesis; L-histidine from 5-phospho-alpha-D-ribose 1-diphosphate: step 2/9.</text>
</comment>
<dbReference type="PANTHER" id="PTHR42945">
    <property type="entry name" value="HISTIDINE BIOSYNTHESIS BIFUNCTIONAL PROTEIN"/>
    <property type="match status" value="1"/>
</dbReference>
<evidence type="ECO:0000256" key="5">
    <source>
        <dbReference type="ARBA" id="ARBA00005204"/>
    </source>
</evidence>
<dbReference type="AlphaFoldDB" id="A0A972JL67"/>
<dbReference type="CDD" id="cd11534">
    <property type="entry name" value="NTP-PPase_HisIE_like"/>
    <property type="match status" value="1"/>
</dbReference>
<dbReference type="InterPro" id="IPR002496">
    <property type="entry name" value="PRib_AMP_CycHydrolase_dom"/>
</dbReference>
<dbReference type="FunFam" id="3.10.20.810:FF:000001">
    <property type="entry name" value="Histidine biosynthesis bifunctional protein HisIE"/>
    <property type="match status" value="1"/>
</dbReference>
<evidence type="ECO:0000256" key="2">
    <source>
        <dbReference type="ARBA" id="ARBA00001460"/>
    </source>
</evidence>
<keyword evidence="13 15" id="KW-0368">Histidine biosynthesis</keyword>
<dbReference type="SUPFAM" id="SSF141734">
    <property type="entry name" value="HisI-like"/>
    <property type="match status" value="1"/>
</dbReference>
<dbReference type="Gene3D" id="3.10.20.810">
    <property type="entry name" value="Phosphoribosyl-AMP cyclohydrolase"/>
    <property type="match status" value="1"/>
</dbReference>
<comment type="caution">
    <text evidence="18">The sequence shown here is derived from an EMBL/GenBank/DDBJ whole genome shotgun (WGS) entry which is preliminary data.</text>
</comment>
<evidence type="ECO:0000256" key="9">
    <source>
        <dbReference type="ARBA" id="ARBA00022605"/>
    </source>
</evidence>
<evidence type="ECO:0000259" key="17">
    <source>
        <dbReference type="Pfam" id="PF01502"/>
    </source>
</evidence>
<keyword evidence="11 15" id="KW-0378">Hydrolase</keyword>
<keyword evidence="10 15" id="KW-0547">Nucleotide-binding</keyword>
<dbReference type="InterPro" id="IPR023019">
    <property type="entry name" value="His_synth_HisIE"/>
</dbReference>
<feature type="region of interest" description="Phosphoribosyl-AMP cyclohydrolase" evidence="15">
    <location>
        <begin position="1"/>
        <end position="134"/>
    </location>
</feature>
<dbReference type="Proteomes" id="UP000737113">
    <property type="component" value="Unassembled WGS sequence"/>
</dbReference>
<dbReference type="GO" id="GO:0004636">
    <property type="term" value="F:phosphoribosyl-ATP diphosphatase activity"/>
    <property type="evidence" value="ECO:0007669"/>
    <property type="project" value="UniProtKB-UniRule"/>
</dbReference>
<evidence type="ECO:0000256" key="6">
    <source>
        <dbReference type="ARBA" id="ARBA00007731"/>
    </source>
</evidence>
<keyword evidence="12 15" id="KW-0067">ATP-binding</keyword>